<reference evidence="1" key="1">
    <citation type="journal article" date="2019" name="bioRxiv">
        <title>The Genome of the Zebra Mussel, Dreissena polymorpha: A Resource for Invasive Species Research.</title>
        <authorList>
            <person name="McCartney M.A."/>
            <person name="Auch B."/>
            <person name="Kono T."/>
            <person name="Mallez S."/>
            <person name="Zhang Y."/>
            <person name="Obille A."/>
            <person name="Becker A."/>
            <person name="Abrahante J.E."/>
            <person name="Garbe J."/>
            <person name="Badalamenti J.P."/>
            <person name="Herman A."/>
            <person name="Mangelson H."/>
            <person name="Liachko I."/>
            <person name="Sullivan S."/>
            <person name="Sone E.D."/>
            <person name="Koren S."/>
            <person name="Silverstein K.A.T."/>
            <person name="Beckman K.B."/>
            <person name="Gohl D.M."/>
        </authorList>
    </citation>
    <scope>NUCLEOTIDE SEQUENCE</scope>
    <source>
        <strain evidence="1">Duluth1</strain>
        <tissue evidence="1">Whole animal</tissue>
    </source>
</reference>
<evidence type="ECO:0000313" key="2">
    <source>
        <dbReference type="Proteomes" id="UP000828390"/>
    </source>
</evidence>
<proteinExistence type="predicted"/>
<gene>
    <name evidence="1" type="ORF">DPMN_082231</name>
</gene>
<dbReference type="EMBL" id="JAIWYP010000016">
    <property type="protein sequence ID" value="KAH3694790.1"/>
    <property type="molecule type" value="Genomic_DNA"/>
</dbReference>
<dbReference type="Proteomes" id="UP000828390">
    <property type="component" value="Unassembled WGS sequence"/>
</dbReference>
<name>A0A9D3Y789_DREPO</name>
<protein>
    <submittedName>
        <fullName evidence="1">Uncharacterized protein</fullName>
    </submittedName>
</protein>
<evidence type="ECO:0000313" key="1">
    <source>
        <dbReference type="EMBL" id="KAH3694790.1"/>
    </source>
</evidence>
<dbReference type="AlphaFoldDB" id="A0A9D3Y789"/>
<comment type="caution">
    <text evidence="1">The sequence shown here is derived from an EMBL/GenBank/DDBJ whole genome shotgun (WGS) entry which is preliminary data.</text>
</comment>
<organism evidence="1 2">
    <name type="scientific">Dreissena polymorpha</name>
    <name type="common">Zebra mussel</name>
    <name type="synonym">Mytilus polymorpha</name>
    <dbReference type="NCBI Taxonomy" id="45954"/>
    <lineage>
        <taxon>Eukaryota</taxon>
        <taxon>Metazoa</taxon>
        <taxon>Spiralia</taxon>
        <taxon>Lophotrochozoa</taxon>
        <taxon>Mollusca</taxon>
        <taxon>Bivalvia</taxon>
        <taxon>Autobranchia</taxon>
        <taxon>Heteroconchia</taxon>
        <taxon>Euheterodonta</taxon>
        <taxon>Imparidentia</taxon>
        <taxon>Neoheterodontei</taxon>
        <taxon>Myida</taxon>
        <taxon>Dreissenoidea</taxon>
        <taxon>Dreissenidae</taxon>
        <taxon>Dreissena</taxon>
    </lineage>
</organism>
<reference evidence="1" key="2">
    <citation type="submission" date="2020-11" db="EMBL/GenBank/DDBJ databases">
        <authorList>
            <person name="McCartney M.A."/>
            <person name="Auch B."/>
            <person name="Kono T."/>
            <person name="Mallez S."/>
            <person name="Becker A."/>
            <person name="Gohl D.M."/>
            <person name="Silverstein K.A.T."/>
            <person name="Koren S."/>
            <person name="Bechman K.B."/>
            <person name="Herman A."/>
            <person name="Abrahante J.E."/>
            <person name="Garbe J."/>
        </authorList>
    </citation>
    <scope>NUCLEOTIDE SEQUENCE</scope>
    <source>
        <strain evidence="1">Duluth1</strain>
        <tissue evidence="1">Whole animal</tissue>
    </source>
</reference>
<sequence length="145" mass="16681">MLAGKIMMIVCLVMKMFRMREKTTTRYLNAKVRDKDSIYTQLYPLNLAEDEYTDTTDRNVCKENNDDRMPGHGNVQDERPIIYTLPQRDGSGLGEHPYASLTGRESSILHGATIVTKIQNYDPPNLEEDMYTHMTGRMCVTTRIN</sequence>
<keyword evidence="2" id="KW-1185">Reference proteome</keyword>
<accession>A0A9D3Y789</accession>